<proteinExistence type="predicted"/>
<comment type="caution">
    <text evidence="1">The sequence shown here is derived from an EMBL/GenBank/DDBJ whole genome shotgun (WGS) entry which is preliminary data.</text>
</comment>
<sequence length="62" mass="7112">MNNRKIYVMGGRERVKTSVSDKIIKIISSDGSFLEEFLYSKSFKAKLKENGNLINKQTTIQN</sequence>
<accession>A0A6N9Q6U3</accession>
<dbReference type="EMBL" id="SIJB01000033">
    <property type="protein sequence ID" value="NBI30568.1"/>
    <property type="molecule type" value="Genomic_DNA"/>
</dbReference>
<evidence type="ECO:0000313" key="1">
    <source>
        <dbReference type="EMBL" id="NBI30568.1"/>
    </source>
</evidence>
<dbReference type="AlphaFoldDB" id="A0A6N9Q6U3"/>
<protein>
    <submittedName>
        <fullName evidence="1">Uncharacterized protein</fullName>
    </submittedName>
</protein>
<gene>
    <name evidence="1" type="ORF">ERL59_16585</name>
</gene>
<reference evidence="1 2" key="1">
    <citation type="submission" date="2019-01" db="EMBL/GenBank/DDBJ databases">
        <title>Chengkuizengella sp. nov., isolated from deep-sea sediment of East Pacific Ocean.</title>
        <authorList>
            <person name="Yang J."/>
            <person name="Lai Q."/>
            <person name="Shao Z."/>
        </authorList>
    </citation>
    <scope>NUCLEOTIDE SEQUENCE [LARGE SCALE GENOMIC DNA]</scope>
    <source>
        <strain evidence="1 2">YPA3-1-1</strain>
    </source>
</reference>
<evidence type="ECO:0000313" key="2">
    <source>
        <dbReference type="Proteomes" id="UP000448943"/>
    </source>
</evidence>
<name>A0A6N9Q6U3_9BACL</name>
<organism evidence="1 2">
    <name type="scientific">Chengkuizengella marina</name>
    <dbReference type="NCBI Taxonomy" id="2507566"/>
    <lineage>
        <taxon>Bacteria</taxon>
        <taxon>Bacillati</taxon>
        <taxon>Bacillota</taxon>
        <taxon>Bacilli</taxon>
        <taxon>Bacillales</taxon>
        <taxon>Paenibacillaceae</taxon>
        <taxon>Chengkuizengella</taxon>
    </lineage>
</organism>
<keyword evidence="2" id="KW-1185">Reference proteome</keyword>
<dbReference type="Proteomes" id="UP000448943">
    <property type="component" value="Unassembled WGS sequence"/>
</dbReference>